<dbReference type="InterPro" id="IPR017517">
    <property type="entry name" value="Maleyloyr_isom"/>
</dbReference>
<dbReference type="InterPro" id="IPR024344">
    <property type="entry name" value="MDMPI_metal-binding"/>
</dbReference>
<dbReference type="AlphaFoldDB" id="A0A4R6PTS4"/>
<dbReference type="SUPFAM" id="SSF109854">
    <property type="entry name" value="DinB/YfiT-like putative metalloenzymes"/>
    <property type="match status" value="1"/>
</dbReference>
<dbReference type="Pfam" id="PF11716">
    <property type="entry name" value="MDMPI_N"/>
    <property type="match status" value="1"/>
</dbReference>
<dbReference type="Gene3D" id="1.20.120.450">
    <property type="entry name" value="dinb family like domain"/>
    <property type="match status" value="1"/>
</dbReference>
<proteinExistence type="predicted"/>
<name>A0A4R6PTS4_NOCIG</name>
<comment type="caution">
    <text evidence="2">The sequence shown here is derived from an EMBL/GenBank/DDBJ whole genome shotgun (WGS) entry which is preliminary data.</text>
</comment>
<gene>
    <name evidence="2" type="ORF">DFR75_1011173</name>
</gene>
<keyword evidence="3" id="KW-1185">Reference proteome</keyword>
<dbReference type="NCBIfam" id="TIGR03083">
    <property type="entry name" value="maleylpyruvate isomerase family mycothiol-dependent enzyme"/>
    <property type="match status" value="1"/>
</dbReference>
<reference evidence="2 3" key="1">
    <citation type="submission" date="2019-03" db="EMBL/GenBank/DDBJ databases">
        <title>Genomic Encyclopedia of Type Strains, Phase IV (KMG-IV): sequencing the most valuable type-strain genomes for metagenomic binning, comparative biology and taxonomic classification.</title>
        <authorList>
            <person name="Goeker M."/>
        </authorList>
    </citation>
    <scope>NUCLEOTIDE SEQUENCE [LARGE SCALE GENOMIC DNA]</scope>
    <source>
        <strain evidence="2 3">DSM 44496</strain>
    </source>
</reference>
<sequence length="191" mass="21105">MDDAQVRNWVRAERLALADFLETLTPGDWATPSLCPGWTIHDVLAHVSTTDTLRETLVAVLRAKGNWNRMNAELATTRAARHAPAELLTELRAFADSTRRAPGAGVLDPLVDIIVHGQDVARPLARPYDTPVERVLPALDYTIASRFYGAKKRFRTNRLIATDIDWAYGTGPDEIKAPAIDLLLLATGRQV</sequence>
<dbReference type="GO" id="GO:0046872">
    <property type="term" value="F:metal ion binding"/>
    <property type="evidence" value="ECO:0007669"/>
    <property type="project" value="InterPro"/>
</dbReference>
<dbReference type="InterPro" id="IPR034660">
    <property type="entry name" value="DinB/YfiT-like"/>
</dbReference>
<evidence type="ECO:0000259" key="1">
    <source>
        <dbReference type="Pfam" id="PF11716"/>
    </source>
</evidence>
<dbReference type="Proteomes" id="UP000295087">
    <property type="component" value="Unassembled WGS sequence"/>
</dbReference>
<organism evidence="2 3">
    <name type="scientific">Nocardia ignorata</name>
    <dbReference type="NCBI Taxonomy" id="145285"/>
    <lineage>
        <taxon>Bacteria</taxon>
        <taxon>Bacillati</taxon>
        <taxon>Actinomycetota</taxon>
        <taxon>Actinomycetes</taxon>
        <taxon>Mycobacteriales</taxon>
        <taxon>Nocardiaceae</taxon>
        <taxon>Nocardia</taxon>
    </lineage>
</organism>
<accession>A0A4R6PTS4</accession>
<protein>
    <submittedName>
        <fullName evidence="2">Uncharacterized protein (TIGR03083 family)</fullName>
    </submittedName>
</protein>
<dbReference type="EMBL" id="SNXK01000001">
    <property type="protein sequence ID" value="TDP42064.1"/>
    <property type="molecule type" value="Genomic_DNA"/>
</dbReference>
<evidence type="ECO:0000313" key="2">
    <source>
        <dbReference type="EMBL" id="TDP42064.1"/>
    </source>
</evidence>
<evidence type="ECO:0000313" key="3">
    <source>
        <dbReference type="Proteomes" id="UP000295087"/>
    </source>
</evidence>
<feature type="domain" description="Mycothiol-dependent maleylpyruvate isomerase metal-binding" evidence="1">
    <location>
        <begin position="10"/>
        <end position="103"/>
    </location>
</feature>